<organism evidence="1">
    <name type="scientific">Lepeophtheirus salmonis</name>
    <name type="common">Salmon louse</name>
    <name type="synonym">Caligus salmonis</name>
    <dbReference type="NCBI Taxonomy" id="72036"/>
    <lineage>
        <taxon>Eukaryota</taxon>
        <taxon>Metazoa</taxon>
        <taxon>Ecdysozoa</taxon>
        <taxon>Arthropoda</taxon>
        <taxon>Crustacea</taxon>
        <taxon>Multicrustacea</taxon>
        <taxon>Hexanauplia</taxon>
        <taxon>Copepoda</taxon>
        <taxon>Siphonostomatoida</taxon>
        <taxon>Caligidae</taxon>
        <taxon>Lepeophtheirus</taxon>
    </lineage>
</organism>
<name>A0A0K2TF59_LEPSM</name>
<proteinExistence type="predicted"/>
<reference evidence="1" key="1">
    <citation type="submission" date="2014-05" db="EMBL/GenBank/DDBJ databases">
        <authorList>
            <person name="Chronopoulou M."/>
        </authorList>
    </citation>
    <scope>NUCLEOTIDE SEQUENCE</scope>
    <source>
        <tissue evidence="1">Whole organism</tissue>
    </source>
</reference>
<dbReference type="AlphaFoldDB" id="A0A0K2TF59"/>
<dbReference type="EMBL" id="HACA01006856">
    <property type="protein sequence ID" value="CDW24217.1"/>
    <property type="molecule type" value="Transcribed_RNA"/>
</dbReference>
<evidence type="ECO:0000313" key="1">
    <source>
        <dbReference type="EMBL" id="CDW24217.1"/>
    </source>
</evidence>
<sequence>MVFHFSMSCMNIMTCASQNTEVITFPVDCYDCGRFGRGSPVTVHRDDY</sequence>
<protein>
    <submittedName>
        <fullName evidence="1">Uncharacterized protein</fullName>
    </submittedName>
</protein>
<accession>A0A0K2TF59</accession>